<feature type="non-terminal residue" evidence="2">
    <location>
        <position position="220"/>
    </location>
</feature>
<dbReference type="Pfam" id="PF00978">
    <property type="entry name" value="RdRP_2"/>
    <property type="match status" value="1"/>
</dbReference>
<protein>
    <submittedName>
        <fullName evidence="2">Polyprotein</fullName>
    </submittedName>
</protein>
<evidence type="ECO:0000259" key="1">
    <source>
        <dbReference type="Pfam" id="PF00978"/>
    </source>
</evidence>
<accession>A0A0H4CTB2</accession>
<feature type="domain" description="RNA-dependent RNA polymerase alsuviricetes" evidence="1">
    <location>
        <begin position="6"/>
        <end position="88"/>
    </location>
</feature>
<reference evidence="2" key="1">
    <citation type="journal article" date="2016" name="PLoS ONE">
        <title>Metagenomic Survey of Viral Diversity Obtained from Feces of Subantarctic and South American Fur Seals.</title>
        <authorList>
            <person name="Kluge M."/>
            <person name="Campos F.S."/>
            <person name="Tavares M."/>
            <person name="de Amorim D.B."/>
            <person name="Valdez F.P."/>
            <person name="Giongo A."/>
            <person name="Roehe P.M."/>
            <person name="Franco A.C."/>
        </authorList>
    </citation>
    <scope>NUCLEOTIDE SEQUENCE</scope>
    <source>
        <strain evidence="2">Fur seal/AAUST73/BR/2012</strain>
    </source>
</reference>
<name>A0A0H4CTB2_9VIRU</name>
<feature type="non-terminal residue" evidence="2">
    <location>
        <position position="1"/>
    </location>
</feature>
<dbReference type="GO" id="GO:0003968">
    <property type="term" value="F:RNA-directed RNA polymerase activity"/>
    <property type="evidence" value="ECO:0007669"/>
    <property type="project" value="InterPro"/>
</dbReference>
<dbReference type="InterPro" id="IPR001788">
    <property type="entry name" value="RNA-dep_RNA_pol_alsuvir"/>
</dbReference>
<dbReference type="EMBL" id="KR827461">
    <property type="protein sequence ID" value="AKN80258.1"/>
    <property type="molecule type" value="Genomic_RNA"/>
</dbReference>
<proteinExistence type="predicted"/>
<evidence type="ECO:0000313" key="2">
    <source>
        <dbReference type="EMBL" id="AKN80258.1"/>
    </source>
</evidence>
<dbReference type="GO" id="GO:0006351">
    <property type="term" value="P:DNA-templated transcription"/>
    <property type="evidence" value="ECO:0007669"/>
    <property type="project" value="InterPro"/>
</dbReference>
<dbReference type="GO" id="GO:0003723">
    <property type="term" value="F:RNA binding"/>
    <property type="evidence" value="ECO:0007669"/>
    <property type="project" value="InterPro"/>
</dbReference>
<sequence length="220" mass="24911">SNGVRKFMKMLYAKVGVPDHLIDYMEGANRYWTFKTDAVKIKVKGQFQSGRADTIDNNTCEIIAKVGKTFEWMNLLVALFQGDDCCIKAIGLKQVLEDRYMKIDNNDIGEFIGALISDTDMYVDWVRLAYKHLSREVPDDHRYEEIRLALQDQLRTISGAHDTFTNAYVVARKYGISVGQVNIIFSMLSEFANSHTDNKPSSAGKGNSEYMRSVVAPAFI</sequence>
<organism evidence="2">
    <name type="scientific">Hepevirus fur seal/AAUST73/BR/2012</name>
    <dbReference type="NCBI Taxonomy" id="1674928"/>
    <lineage>
        <taxon>Viruses</taxon>
        <taxon>Riboviria</taxon>
        <taxon>Orthornavirae</taxon>
        <taxon>Kitrinoviricota</taxon>
        <taxon>Alsuviricetes</taxon>
        <taxon>Hepelivirales</taxon>
        <taxon>Hepeviridae</taxon>
    </lineage>
</organism>